<dbReference type="Gene3D" id="3.30.70.20">
    <property type="match status" value="1"/>
</dbReference>
<dbReference type="SUPFAM" id="SSF54862">
    <property type="entry name" value="4Fe-4S ferredoxins"/>
    <property type="match status" value="1"/>
</dbReference>
<evidence type="ECO:0000256" key="3">
    <source>
        <dbReference type="ARBA" id="ARBA00023014"/>
    </source>
</evidence>
<dbReference type="GO" id="GO:0051536">
    <property type="term" value="F:iron-sulfur cluster binding"/>
    <property type="evidence" value="ECO:0007669"/>
    <property type="project" value="UniProtKB-KW"/>
</dbReference>
<dbReference type="GO" id="GO:0046872">
    <property type="term" value="F:metal ion binding"/>
    <property type="evidence" value="ECO:0007669"/>
    <property type="project" value="UniProtKB-KW"/>
</dbReference>
<keyword evidence="1" id="KW-0479">Metal-binding</keyword>
<evidence type="ECO:0000259" key="4">
    <source>
        <dbReference type="PROSITE" id="PS51379"/>
    </source>
</evidence>
<feature type="domain" description="4Fe-4S ferredoxin-type" evidence="4">
    <location>
        <begin position="4"/>
        <end position="33"/>
    </location>
</feature>
<evidence type="ECO:0000256" key="2">
    <source>
        <dbReference type="ARBA" id="ARBA00023004"/>
    </source>
</evidence>
<dbReference type="PROSITE" id="PS51379">
    <property type="entry name" value="4FE4S_FER_2"/>
    <property type="match status" value="2"/>
</dbReference>
<dbReference type="EMBL" id="CP046457">
    <property type="protein sequence ID" value="QGT99875.1"/>
    <property type="molecule type" value="Genomic_DNA"/>
</dbReference>
<feature type="domain" description="4Fe-4S ferredoxin-type" evidence="4">
    <location>
        <begin position="42"/>
        <end position="71"/>
    </location>
</feature>
<name>A0A6I6DB16_9FIRM</name>
<proteinExistence type="predicted"/>
<evidence type="ECO:0000313" key="6">
    <source>
        <dbReference type="Proteomes" id="UP000426444"/>
    </source>
</evidence>
<evidence type="ECO:0000256" key="1">
    <source>
        <dbReference type="ARBA" id="ARBA00022723"/>
    </source>
</evidence>
<protein>
    <recommendedName>
        <fullName evidence="4">4Fe-4S ferredoxin-type domain-containing protein</fullName>
    </recommendedName>
</protein>
<sequence length="71" mass="7875">MPKGRVRFVAELCKACQLCVRFCPKDVLSLDKHIINVLGYHPVKAINPDDCNGCATCALMCPDLVITVERE</sequence>
<dbReference type="RefSeq" id="WP_156203724.1">
    <property type="nucleotide sequence ID" value="NZ_CP046457.1"/>
</dbReference>
<keyword evidence="3" id="KW-0411">Iron-sulfur</keyword>
<dbReference type="Pfam" id="PF12838">
    <property type="entry name" value="Fer4_7"/>
    <property type="match status" value="1"/>
</dbReference>
<accession>A0A6I6DB16</accession>
<dbReference type="OrthoDB" id="9804603at2"/>
<dbReference type="InterPro" id="IPR017896">
    <property type="entry name" value="4Fe4S_Fe-S-bd"/>
</dbReference>
<dbReference type="KEGG" id="salq:SYNTR_1282"/>
<dbReference type="InterPro" id="IPR017900">
    <property type="entry name" value="4Fe4S_Fe_S_CS"/>
</dbReference>
<evidence type="ECO:0000313" key="5">
    <source>
        <dbReference type="EMBL" id="QGT99875.1"/>
    </source>
</evidence>
<dbReference type="Proteomes" id="UP000426444">
    <property type="component" value="Chromosome"/>
</dbReference>
<dbReference type="PROSITE" id="PS00198">
    <property type="entry name" value="4FE4S_FER_1"/>
    <property type="match status" value="1"/>
</dbReference>
<keyword evidence="6" id="KW-1185">Reference proteome</keyword>
<gene>
    <name evidence="5" type="ORF">SYNTR_1282</name>
</gene>
<reference evidence="6" key="1">
    <citation type="journal article" date="2019" name="Microbiology">
        <title>Complete Genome Sequence of an Uncultured Bacterium of the Candidate Phylum Bipolaricaulota.</title>
        <authorList>
            <person name="Kadnikov V.V."/>
            <person name="Mardanov A.V."/>
            <person name="Beletsky A.V."/>
            <person name="Frank Y.A."/>
            <person name="Karnachuk O.V."/>
            <person name="Ravin N.V."/>
        </authorList>
    </citation>
    <scope>NUCLEOTIDE SEQUENCE [LARGE SCALE GENOMIC DNA]</scope>
</reference>
<dbReference type="AlphaFoldDB" id="A0A6I6DB16"/>
<organism evidence="5 6">
    <name type="scientific">Candidatus Syntrophocurvum alkaliphilum</name>
    <dbReference type="NCBI Taxonomy" id="2293317"/>
    <lineage>
        <taxon>Bacteria</taxon>
        <taxon>Bacillati</taxon>
        <taxon>Bacillota</taxon>
        <taxon>Clostridia</taxon>
        <taxon>Eubacteriales</taxon>
        <taxon>Syntrophomonadaceae</taxon>
        <taxon>Candidatus Syntrophocurvum</taxon>
    </lineage>
</organism>
<keyword evidence="2" id="KW-0408">Iron</keyword>